<evidence type="ECO:0000256" key="1">
    <source>
        <dbReference type="SAM" id="MobiDB-lite"/>
    </source>
</evidence>
<feature type="region of interest" description="Disordered" evidence="1">
    <location>
        <begin position="85"/>
        <end position="108"/>
    </location>
</feature>
<gene>
    <name evidence="3" type="ORF">EJ104_10435</name>
</gene>
<accession>A0A3S0L2N8</accession>
<evidence type="ECO:0000259" key="2">
    <source>
        <dbReference type="Pfam" id="PF12867"/>
    </source>
</evidence>
<dbReference type="Gene3D" id="1.20.120.450">
    <property type="entry name" value="dinb family like domain"/>
    <property type="match status" value="1"/>
</dbReference>
<evidence type="ECO:0000313" key="3">
    <source>
        <dbReference type="EMBL" id="RTR25543.1"/>
    </source>
</evidence>
<organism evidence="3 4">
    <name type="scientific">Deinococcus radiophilus</name>
    <dbReference type="NCBI Taxonomy" id="32062"/>
    <lineage>
        <taxon>Bacteria</taxon>
        <taxon>Thermotogati</taxon>
        <taxon>Deinococcota</taxon>
        <taxon>Deinococci</taxon>
        <taxon>Deinococcales</taxon>
        <taxon>Deinococcaceae</taxon>
        <taxon>Deinococcus</taxon>
    </lineage>
</organism>
<dbReference type="SUPFAM" id="SSF109854">
    <property type="entry name" value="DinB/YfiT-like putative metalloenzymes"/>
    <property type="match status" value="1"/>
</dbReference>
<keyword evidence="4" id="KW-1185">Reference proteome</keyword>
<dbReference type="InterPro" id="IPR024775">
    <property type="entry name" value="DinB-like"/>
</dbReference>
<evidence type="ECO:0000313" key="4">
    <source>
        <dbReference type="Proteomes" id="UP000277766"/>
    </source>
</evidence>
<dbReference type="InterPro" id="IPR034660">
    <property type="entry name" value="DinB/YfiT-like"/>
</dbReference>
<comment type="caution">
    <text evidence="3">The sequence shown here is derived from an EMBL/GenBank/DDBJ whole genome shotgun (WGS) entry which is preliminary data.</text>
</comment>
<dbReference type="OrthoDB" id="69531at2"/>
<reference evidence="3 4" key="1">
    <citation type="submission" date="2018-12" db="EMBL/GenBank/DDBJ databases">
        <title>Deinococcus radiophilus ATCC 27603 genome sequencing and assembly.</title>
        <authorList>
            <person name="Maclea K.S."/>
            <person name="Maynard C.R."/>
        </authorList>
    </citation>
    <scope>NUCLEOTIDE SEQUENCE [LARGE SCALE GENOMIC DNA]</scope>
    <source>
        <strain evidence="3 4">ATCC 27603</strain>
    </source>
</reference>
<dbReference type="Pfam" id="PF12867">
    <property type="entry name" value="DinB_2"/>
    <property type="match status" value="1"/>
</dbReference>
<proteinExistence type="predicted"/>
<sequence length="178" mass="19723">MAAPTPPQDPAVLLPFGETPEQVRASLSCELDAFAAQLRTRAQDWTATQPGREWSPAQEAEHVLKINQGITRVLGLLLSDRELRPTPQNPGRLVGGKRQAPADSLPGAEGLRWDGWEQEWRAGREALETVAAGVRETPGRTFWHPYFGELDALDWLRMVAAHLHSHRRLLEQSAGAEV</sequence>
<dbReference type="AlphaFoldDB" id="A0A3S0L2N8"/>
<protein>
    <submittedName>
        <fullName evidence="3">DinB family protein</fullName>
    </submittedName>
</protein>
<feature type="domain" description="DinB-like" evidence="2">
    <location>
        <begin position="42"/>
        <end position="169"/>
    </location>
</feature>
<name>A0A3S0L2N8_9DEIO</name>
<dbReference type="EMBL" id="RXPE01000025">
    <property type="protein sequence ID" value="RTR25543.1"/>
    <property type="molecule type" value="Genomic_DNA"/>
</dbReference>
<dbReference type="Proteomes" id="UP000277766">
    <property type="component" value="Unassembled WGS sequence"/>
</dbReference>
<dbReference type="RefSeq" id="WP_126352711.1">
    <property type="nucleotide sequence ID" value="NZ_CP086380.1"/>
</dbReference>